<dbReference type="HAMAP" id="MF_01114">
    <property type="entry name" value="RecX"/>
    <property type="match status" value="1"/>
</dbReference>
<gene>
    <name evidence="5" type="primary">recX</name>
    <name evidence="8" type="ORF">SAMN04515671_2983</name>
</gene>
<dbReference type="GO" id="GO:0006282">
    <property type="term" value="P:regulation of DNA repair"/>
    <property type="evidence" value="ECO:0007669"/>
    <property type="project" value="UniProtKB-UniRule"/>
</dbReference>
<dbReference type="OrthoDB" id="5244465at2"/>
<dbReference type="InterPro" id="IPR003783">
    <property type="entry name" value="Regulatory_RecX"/>
</dbReference>
<evidence type="ECO:0000259" key="6">
    <source>
        <dbReference type="Pfam" id="PF02631"/>
    </source>
</evidence>
<keyword evidence="9" id="KW-1185">Reference proteome</keyword>
<name>A0A1H0Q3U0_9ACTN</name>
<feature type="domain" description="RecX first three-helical" evidence="7">
    <location>
        <begin position="48"/>
        <end position="87"/>
    </location>
</feature>
<dbReference type="InterPro" id="IPR053924">
    <property type="entry name" value="RecX_HTH_2nd"/>
</dbReference>
<dbReference type="Pfam" id="PF02631">
    <property type="entry name" value="RecX_HTH2"/>
    <property type="match status" value="1"/>
</dbReference>
<reference evidence="8 9" key="1">
    <citation type="submission" date="2016-10" db="EMBL/GenBank/DDBJ databases">
        <authorList>
            <person name="de Groot N.N."/>
        </authorList>
    </citation>
    <scope>NUCLEOTIDE SEQUENCE [LARGE SCALE GENOMIC DNA]</scope>
    <source>
        <strain evidence="9">P4-7,KCTC 19426,CECT 7604</strain>
    </source>
</reference>
<dbReference type="GO" id="GO:0005737">
    <property type="term" value="C:cytoplasm"/>
    <property type="evidence" value="ECO:0007669"/>
    <property type="project" value="UniProtKB-SubCell"/>
</dbReference>
<dbReference type="InterPro" id="IPR053926">
    <property type="entry name" value="RecX_HTH_1st"/>
</dbReference>
<evidence type="ECO:0000256" key="5">
    <source>
        <dbReference type="HAMAP-Rule" id="MF_01114"/>
    </source>
</evidence>
<protein>
    <recommendedName>
        <fullName evidence="3 5">Regulatory protein RecX</fullName>
    </recommendedName>
</protein>
<evidence type="ECO:0000313" key="9">
    <source>
        <dbReference type="Proteomes" id="UP000198741"/>
    </source>
</evidence>
<dbReference type="EMBL" id="LT629710">
    <property type="protein sequence ID" value="SDP12101.1"/>
    <property type="molecule type" value="Genomic_DNA"/>
</dbReference>
<comment type="function">
    <text evidence="5">Modulates RecA activity.</text>
</comment>
<dbReference type="InterPro" id="IPR036388">
    <property type="entry name" value="WH-like_DNA-bd_sf"/>
</dbReference>
<dbReference type="PANTHER" id="PTHR33602:SF1">
    <property type="entry name" value="REGULATORY PROTEIN RECX FAMILY PROTEIN"/>
    <property type="match status" value="1"/>
</dbReference>
<comment type="subcellular location">
    <subcellularLocation>
        <location evidence="1 5">Cytoplasm</location>
    </subcellularLocation>
</comment>
<dbReference type="RefSeq" id="WP_090477079.1">
    <property type="nucleotide sequence ID" value="NZ_LT629710.1"/>
</dbReference>
<dbReference type="STRING" id="1090615.SAMN04515671_2983"/>
<evidence type="ECO:0000313" key="8">
    <source>
        <dbReference type="EMBL" id="SDP12101.1"/>
    </source>
</evidence>
<evidence type="ECO:0000259" key="7">
    <source>
        <dbReference type="Pfam" id="PF21982"/>
    </source>
</evidence>
<dbReference type="Gene3D" id="1.10.10.10">
    <property type="entry name" value="Winged helix-like DNA-binding domain superfamily/Winged helix DNA-binding domain"/>
    <property type="match status" value="1"/>
</dbReference>
<dbReference type="Proteomes" id="UP000198741">
    <property type="component" value="Chromosome I"/>
</dbReference>
<evidence type="ECO:0000256" key="4">
    <source>
        <dbReference type="ARBA" id="ARBA00022490"/>
    </source>
</evidence>
<dbReference type="Pfam" id="PF21982">
    <property type="entry name" value="RecX_HTH1"/>
    <property type="match status" value="1"/>
</dbReference>
<dbReference type="PANTHER" id="PTHR33602">
    <property type="entry name" value="REGULATORY PROTEIN RECX FAMILY PROTEIN"/>
    <property type="match status" value="1"/>
</dbReference>
<feature type="domain" description="RecX second three-helical" evidence="6">
    <location>
        <begin position="94"/>
        <end position="134"/>
    </location>
</feature>
<evidence type="ECO:0000256" key="1">
    <source>
        <dbReference type="ARBA" id="ARBA00004496"/>
    </source>
</evidence>
<evidence type="ECO:0000256" key="3">
    <source>
        <dbReference type="ARBA" id="ARBA00018111"/>
    </source>
</evidence>
<accession>A0A1H0Q3U0</accession>
<proteinExistence type="inferred from homology"/>
<evidence type="ECO:0000256" key="2">
    <source>
        <dbReference type="ARBA" id="ARBA00009695"/>
    </source>
</evidence>
<keyword evidence="4 5" id="KW-0963">Cytoplasm</keyword>
<dbReference type="AlphaFoldDB" id="A0A1H0Q3U0"/>
<organism evidence="8 9">
    <name type="scientific">Nakamurella panacisegetis</name>
    <dbReference type="NCBI Taxonomy" id="1090615"/>
    <lineage>
        <taxon>Bacteria</taxon>
        <taxon>Bacillati</taxon>
        <taxon>Actinomycetota</taxon>
        <taxon>Actinomycetes</taxon>
        <taxon>Nakamurellales</taxon>
        <taxon>Nakamurellaceae</taxon>
        <taxon>Nakamurella</taxon>
    </lineage>
</organism>
<sequence>MNDDDREERLRVLAAQIAEVERSSTAEAPAPDRPVGGSAAVGEQVTAARAICLRLLAVAPRPRAGLAQAMKRKEVPEDVAQDVLDWLTQVGLVDDVAYAHSFVRTKHRDRALSSAALRTELRRLGVDDESMADAVETVDQQAERTRAAELIAKRVDAAMAVGPLAAKRRLLGLLARRGYPADIAIPVVDQAIAGYLDGGDRFSLASSDAV</sequence>
<comment type="similarity">
    <text evidence="2 5">Belongs to the RecX family.</text>
</comment>